<organism evidence="3 4">
    <name type="scientific">Candidatus Ryanbacteria bacterium RIFCSPHIGHO2_01_FULL_48_27</name>
    <dbReference type="NCBI Taxonomy" id="1802115"/>
    <lineage>
        <taxon>Bacteria</taxon>
        <taxon>Candidatus Ryaniibacteriota</taxon>
    </lineage>
</organism>
<sequence length="410" mass="46498">MSPDIMRKVDYWIGIPLAWCVTLWYKLQRALGLKNPRYQEPPKRVLFIELAEMGSTILAYPAFRKFRELYPEAEIYFLVFRQNAPTADLVDLIPKQNVLTIDSSNPWRFFLGTIGIILKTRRLGIDTVVNLEMFARYSTILSYLTGARKRAGFYRFFNEGLYVGDFLTHKVPYNPHIHTAQSFITLVRSLAEDQSDVPLGKFSVQDDDLSLPVIRPNTNEQSRVWEILRDAAPHISQKHTIVILNPNASKLIEVRRWPIGRYTDLAKKIVQERPDTYVVVMGSASERAEAETIVSACASDRVLNLAGKTTLMELVHLFSVADVLVTNDSGPAHFASLTPIHIMVFFGPETPKLYKPLSKNATILYSWFACSPCVSVHNQRRTPCTANKCLGAIEVEEVYKKVSSLLDTKA</sequence>
<dbReference type="SUPFAM" id="SSF53756">
    <property type="entry name" value="UDP-Glycosyltransferase/glycogen phosphorylase"/>
    <property type="match status" value="1"/>
</dbReference>
<dbReference type="CDD" id="cd03789">
    <property type="entry name" value="GT9_LPS_heptosyltransferase"/>
    <property type="match status" value="1"/>
</dbReference>
<dbReference type="GO" id="GO:0008713">
    <property type="term" value="F:ADP-heptose-lipopolysaccharide heptosyltransferase activity"/>
    <property type="evidence" value="ECO:0007669"/>
    <property type="project" value="TreeGrafter"/>
</dbReference>
<dbReference type="InterPro" id="IPR002201">
    <property type="entry name" value="Glyco_trans_9"/>
</dbReference>
<dbReference type="GO" id="GO:0005829">
    <property type="term" value="C:cytosol"/>
    <property type="evidence" value="ECO:0007669"/>
    <property type="project" value="TreeGrafter"/>
</dbReference>
<dbReference type="AlphaFoldDB" id="A0A1G2G6I4"/>
<keyword evidence="1" id="KW-0328">Glycosyltransferase</keyword>
<dbReference type="InterPro" id="IPR051199">
    <property type="entry name" value="LPS_LOS_Heptosyltrfase"/>
</dbReference>
<reference evidence="3 4" key="1">
    <citation type="journal article" date="2016" name="Nat. Commun.">
        <title>Thousands of microbial genomes shed light on interconnected biogeochemical processes in an aquifer system.</title>
        <authorList>
            <person name="Anantharaman K."/>
            <person name="Brown C.T."/>
            <person name="Hug L.A."/>
            <person name="Sharon I."/>
            <person name="Castelle C.J."/>
            <person name="Probst A.J."/>
            <person name="Thomas B.C."/>
            <person name="Singh A."/>
            <person name="Wilkins M.J."/>
            <person name="Karaoz U."/>
            <person name="Brodie E.L."/>
            <person name="Williams K.H."/>
            <person name="Hubbard S.S."/>
            <person name="Banfield J.F."/>
        </authorList>
    </citation>
    <scope>NUCLEOTIDE SEQUENCE [LARGE SCALE GENOMIC DNA]</scope>
</reference>
<dbReference type="Gene3D" id="3.40.50.2000">
    <property type="entry name" value="Glycogen Phosphorylase B"/>
    <property type="match status" value="2"/>
</dbReference>
<comment type="caution">
    <text evidence="3">The sequence shown here is derived from an EMBL/GenBank/DDBJ whole genome shotgun (WGS) entry which is preliminary data.</text>
</comment>
<evidence type="ECO:0000256" key="1">
    <source>
        <dbReference type="ARBA" id="ARBA00022676"/>
    </source>
</evidence>
<evidence type="ECO:0000313" key="4">
    <source>
        <dbReference type="Proteomes" id="UP000177785"/>
    </source>
</evidence>
<dbReference type="Proteomes" id="UP000177785">
    <property type="component" value="Unassembled WGS sequence"/>
</dbReference>
<keyword evidence="2" id="KW-0808">Transferase</keyword>
<dbReference type="EMBL" id="MHNL01000005">
    <property type="protein sequence ID" value="OGZ45856.1"/>
    <property type="molecule type" value="Genomic_DNA"/>
</dbReference>
<dbReference type="Pfam" id="PF01075">
    <property type="entry name" value="Glyco_transf_9"/>
    <property type="match status" value="1"/>
</dbReference>
<evidence type="ECO:0000256" key="2">
    <source>
        <dbReference type="ARBA" id="ARBA00022679"/>
    </source>
</evidence>
<name>A0A1G2G6I4_9BACT</name>
<protein>
    <recommendedName>
        <fullName evidence="5">Glycosyltransferase family 9 protein</fullName>
    </recommendedName>
</protein>
<evidence type="ECO:0000313" key="3">
    <source>
        <dbReference type="EMBL" id="OGZ45856.1"/>
    </source>
</evidence>
<accession>A0A1G2G6I4</accession>
<evidence type="ECO:0008006" key="5">
    <source>
        <dbReference type="Google" id="ProtNLM"/>
    </source>
</evidence>
<dbReference type="GO" id="GO:0009244">
    <property type="term" value="P:lipopolysaccharide core region biosynthetic process"/>
    <property type="evidence" value="ECO:0007669"/>
    <property type="project" value="TreeGrafter"/>
</dbReference>
<dbReference type="PANTHER" id="PTHR30160">
    <property type="entry name" value="TETRAACYLDISACCHARIDE 4'-KINASE-RELATED"/>
    <property type="match status" value="1"/>
</dbReference>
<gene>
    <name evidence="3" type="ORF">A2756_03030</name>
</gene>
<dbReference type="STRING" id="1802115.A2756_03030"/>
<proteinExistence type="predicted"/>